<dbReference type="GO" id="GO:0046872">
    <property type="term" value="F:metal ion binding"/>
    <property type="evidence" value="ECO:0007669"/>
    <property type="project" value="UniProtKB-UniRule"/>
</dbReference>
<dbReference type="GO" id="GO:0006777">
    <property type="term" value="P:Mo-molybdopterin cofactor biosynthetic process"/>
    <property type="evidence" value="ECO:0007669"/>
    <property type="project" value="UniProtKB-UniRule"/>
</dbReference>
<gene>
    <name evidence="6" type="primary">moeA1</name>
    <name evidence="6" type="ORF">CINF_0567</name>
</gene>
<proteinExistence type="inferred from homology"/>
<dbReference type="Gene3D" id="2.170.190.11">
    <property type="entry name" value="Molybdopterin biosynthesis moea protein, domain 3"/>
    <property type="match status" value="1"/>
</dbReference>
<dbReference type="Proteomes" id="UP000509414">
    <property type="component" value="Chromosome"/>
</dbReference>
<keyword evidence="4 6" id="KW-0808">Transferase</keyword>
<comment type="pathway">
    <text evidence="4">Cofactor biosynthesis; molybdopterin biosynthesis.</text>
</comment>
<keyword evidence="4" id="KW-0501">Molybdenum cofactor biosynthesis</keyword>
<dbReference type="SMART" id="SM00852">
    <property type="entry name" value="MoCF_biosynth"/>
    <property type="match status" value="1"/>
</dbReference>
<protein>
    <recommendedName>
        <fullName evidence="4">Molybdopterin molybdenumtransferase</fullName>
        <ecNumber evidence="4">2.10.1.1</ecNumber>
    </recommendedName>
</protein>
<dbReference type="Gene3D" id="3.90.105.10">
    <property type="entry name" value="Molybdopterin biosynthesis moea protein, domain 2"/>
    <property type="match status" value="1"/>
</dbReference>
<evidence type="ECO:0000256" key="2">
    <source>
        <dbReference type="ARBA" id="ARBA00010763"/>
    </source>
</evidence>
<dbReference type="InterPro" id="IPR038987">
    <property type="entry name" value="MoeA-like"/>
</dbReference>
<dbReference type="RefSeq" id="WP_179975669.1">
    <property type="nucleotide sequence ID" value="NZ_CP049075.1"/>
</dbReference>
<evidence type="ECO:0000256" key="4">
    <source>
        <dbReference type="RuleBase" id="RU365090"/>
    </source>
</evidence>
<dbReference type="KEGG" id="cinf:CINF_0567"/>
<dbReference type="UniPathway" id="UPA00344"/>
<dbReference type="GO" id="GO:0061599">
    <property type="term" value="F:molybdopterin molybdotransferase activity"/>
    <property type="evidence" value="ECO:0007669"/>
    <property type="project" value="UniProtKB-UniRule"/>
</dbReference>
<evidence type="ECO:0000256" key="3">
    <source>
        <dbReference type="ARBA" id="ARBA00047317"/>
    </source>
</evidence>
<sequence length="394" mass="43259">MQSYDESLNALLENASAFRLKQRVGLDNALGRVLGDEIYAKSDYPSEPMAAMDGYACLSQDLENGAKLKIIDKIPAGKLPSAKISPKTCAKIFTGSLMPQSANTLIPIENVSANDEYIVVNEPVGAGFAVRGIGESYFRGELLFKAGVRLKFSELAVLAELGEHFVNVLAMPKVAILATGSELVDLGAHKNNMAQIYSSNTIALDSIVKSCGCQSLIMPLVNDDKKELENAVHWALQTCDILLSSGGVSVGDFDFMRDFVRQNAKIIVDKAAIKPGRHIKIAKMNEKFIFALPGFSQSAMVTAMLYFRPFVAKIMGEDIKFWHKAILQNDYKKRSELEEFVAANLEFDQAKITLNTQNKKKASSAVSTNLNHNAVLFRAKKDLKAGEIVEFCYL</sequence>
<accession>A0A7H9CG56</accession>
<dbReference type="Pfam" id="PF03453">
    <property type="entry name" value="MoeA_N"/>
    <property type="match status" value="1"/>
</dbReference>
<comment type="function">
    <text evidence="1 4">Catalyzes the insertion of molybdate into adenylated molybdopterin with the concomitant release of AMP.</text>
</comment>
<dbReference type="CDD" id="cd00887">
    <property type="entry name" value="MoeA"/>
    <property type="match status" value="1"/>
</dbReference>
<name>A0A7H9CG56_9BACT</name>
<keyword evidence="7" id="KW-1185">Reference proteome</keyword>
<dbReference type="AlphaFoldDB" id="A0A7H9CG56"/>
<dbReference type="PANTHER" id="PTHR10192">
    <property type="entry name" value="MOLYBDOPTERIN BIOSYNTHESIS PROTEIN"/>
    <property type="match status" value="1"/>
</dbReference>
<evidence type="ECO:0000313" key="7">
    <source>
        <dbReference type="Proteomes" id="UP000509414"/>
    </source>
</evidence>
<organism evidence="6 7">
    <name type="scientific">Candidatus Campylobacter infans</name>
    <dbReference type="NCBI Taxonomy" id="2561898"/>
    <lineage>
        <taxon>Bacteria</taxon>
        <taxon>Pseudomonadati</taxon>
        <taxon>Campylobacterota</taxon>
        <taxon>Epsilonproteobacteria</taxon>
        <taxon>Campylobacterales</taxon>
        <taxon>Campylobacteraceae</taxon>
        <taxon>Campylobacter</taxon>
    </lineage>
</organism>
<evidence type="ECO:0000313" key="6">
    <source>
        <dbReference type="EMBL" id="QLI05090.1"/>
    </source>
</evidence>
<dbReference type="PANTHER" id="PTHR10192:SF5">
    <property type="entry name" value="GEPHYRIN"/>
    <property type="match status" value="1"/>
</dbReference>
<comment type="catalytic activity">
    <reaction evidence="3">
        <text>adenylyl-molybdopterin + molybdate = Mo-molybdopterin + AMP + H(+)</text>
        <dbReference type="Rhea" id="RHEA:35047"/>
        <dbReference type="ChEBI" id="CHEBI:15378"/>
        <dbReference type="ChEBI" id="CHEBI:36264"/>
        <dbReference type="ChEBI" id="CHEBI:62727"/>
        <dbReference type="ChEBI" id="CHEBI:71302"/>
        <dbReference type="ChEBI" id="CHEBI:456215"/>
        <dbReference type="EC" id="2.10.1.1"/>
    </reaction>
</comment>
<dbReference type="EC" id="2.10.1.1" evidence="4"/>
<dbReference type="Gene3D" id="3.40.980.10">
    <property type="entry name" value="MoaB/Mog-like domain"/>
    <property type="match status" value="1"/>
</dbReference>
<dbReference type="InterPro" id="IPR001453">
    <property type="entry name" value="MoaB/Mog_dom"/>
</dbReference>
<dbReference type="InterPro" id="IPR036135">
    <property type="entry name" value="MoeA_linker/N_sf"/>
</dbReference>
<comment type="cofactor">
    <cofactor evidence="4">
        <name>Mg(2+)</name>
        <dbReference type="ChEBI" id="CHEBI:18420"/>
    </cofactor>
</comment>
<keyword evidence="4" id="KW-0500">Molybdenum</keyword>
<evidence type="ECO:0000256" key="1">
    <source>
        <dbReference type="ARBA" id="ARBA00002901"/>
    </source>
</evidence>
<dbReference type="SUPFAM" id="SSF53218">
    <property type="entry name" value="Molybdenum cofactor biosynthesis proteins"/>
    <property type="match status" value="1"/>
</dbReference>
<dbReference type="InterPro" id="IPR036425">
    <property type="entry name" value="MoaB/Mog-like_dom_sf"/>
</dbReference>
<dbReference type="EMBL" id="CP049075">
    <property type="protein sequence ID" value="QLI05090.1"/>
    <property type="molecule type" value="Genomic_DNA"/>
</dbReference>
<dbReference type="InterPro" id="IPR005110">
    <property type="entry name" value="MoeA_linker/N"/>
</dbReference>
<dbReference type="InterPro" id="IPR036688">
    <property type="entry name" value="MoeA_C_domain_IV_sf"/>
</dbReference>
<dbReference type="Pfam" id="PF00994">
    <property type="entry name" value="MoCF_biosynth"/>
    <property type="match status" value="1"/>
</dbReference>
<keyword evidence="4" id="KW-0479">Metal-binding</keyword>
<dbReference type="GO" id="GO:0005829">
    <property type="term" value="C:cytosol"/>
    <property type="evidence" value="ECO:0007669"/>
    <property type="project" value="TreeGrafter"/>
</dbReference>
<keyword evidence="4" id="KW-0460">Magnesium</keyword>
<feature type="domain" description="MoaB/Mog" evidence="5">
    <location>
        <begin position="175"/>
        <end position="313"/>
    </location>
</feature>
<dbReference type="Gene3D" id="2.40.340.10">
    <property type="entry name" value="MoeA, C-terminal, domain IV"/>
    <property type="match status" value="1"/>
</dbReference>
<dbReference type="SUPFAM" id="SSF63882">
    <property type="entry name" value="MoeA N-terminal region -like"/>
    <property type="match status" value="1"/>
</dbReference>
<comment type="similarity">
    <text evidence="2 4">Belongs to the MoeA family.</text>
</comment>
<evidence type="ECO:0000259" key="5">
    <source>
        <dbReference type="SMART" id="SM00852"/>
    </source>
</evidence>
<reference evidence="6 7" key="1">
    <citation type="submission" date="2020-02" db="EMBL/GenBank/DDBJ databases">
        <title>Complete genome sequence of the novel Campylobacter species Candidatus Campylobacter infans.</title>
        <authorList>
            <person name="Duim B."/>
            <person name="Zomer A."/>
            <person name="van der Graaf L."/>
            <person name="Wagenaar J."/>
        </authorList>
    </citation>
    <scope>NUCLEOTIDE SEQUENCE [LARGE SCALE GENOMIC DNA]</scope>
    <source>
        <strain evidence="6 7">19S00001</strain>
    </source>
</reference>